<dbReference type="Proteomes" id="UP001524473">
    <property type="component" value="Unassembled WGS sequence"/>
</dbReference>
<gene>
    <name evidence="2" type="ORF">NE695_11720</name>
</gene>
<dbReference type="PANTHER" id="PTHR42951">
    <property type="entry name" value="METALLO-BETA-LACTAMASE DOMAIN-CONTAINING"/>
    <property type="match status" value="1"/>
</dbReference>
<protein>
    <submittedName>
        <fullName evidence="2">MBL fold metallo-hydrolase</fullName>
    </submittedName>
</protein>
<comment type="caution">
    <text evidence="2">The sequence shown here is derived from an EMBL/GenBank/DDBJ whole genome shotgun (WGS) entry which is preliminary data.</text>
</comment>
<organism evidence="2 3">
    <name type="scientific">Neglectibacter timonensis</name>
    <dbReference type="NCBI Taxonomy" id="1776382"/>
    <lineage>
        <taxon>Bacteria</taxon>
        <taxon>Bacillati</taxon>
        <taxon>Bacillota</taxon>
        <taxon>Clostridia</taxon>
        <taxon>Eubacteriales</taxon>
        <taxon>Oscillospiraceae</taxon>
        <taxon>Neglectibacter</taxon>
    </lineage>
</organism>
<evidence type="ECO:0000313" key="3">
    <source>
        <dbReference type="Proteomes" id="UP001524473"/>
    </source>
</evidence>
<dbReference type="EMBL" id="JANFZH010000026">
    <property type="protein sequence ID" value="MCQ4840578.1"/>
    <property type="molecule type" value="Genomic_DNA"/>
</dbReference>
<dbReference type="Gene3D" id="3.60.15.10">
    <property type="entry name" value="Ribonuclease Z/Hydroxyacylglutathione hydrolase-like"/>
    <property type="match status" value="1"/>
</dbReference>
<reference evidence="2 3" key="1">
    <citation type="submission" date="2022-06" db="EMBL/GenBank/DDBJ databases">
        <title>Isolation of gut microbiota from human fecal samples.</title>
        <authorList>
            <person name="Pamer E.G."/>
            <person name="Barat B."/>
            <person name="Waligurski E."/>
            <person name="Medina S."/>
            <person name="Paddock L."/>
            <person name="Mostad J."/>
        </authorList>
    </citation>
    <scope>NUCLEOTIDE SEQUENCE [LARGE SCALE GENOMIC DNA]</scope>
    <source>
        <strain evidence="2 3">DFI.9.73</strain>
    </source>
</reference>
<dbReference type="RefSeq" id="WP_256192010.1">
    <property type="nucleotide sequence ID" value="NZ_JANFZG010000049.1"/>
</dbReference>
<dbReference type="SMART" id="SM00849">
    <property type="entry name" value="Lactamase_B"/>
    <property type="match status" value="1"/>
</dbReference>
<dbReference type="InterPro" id="IPR001279">
    <property type="entry name" value="Metallo-B-lactamas"/>
</dbReference>
<dbReference type="Pfam" id="PF00753">
    <property type="entry name" value="Lactamase_B"/>
    <property type="match status" value="1"/>
</dbReference>
<dbReference type="PANTHER" id="PTHR42951:SF22">
    <property type="entry name" value="METALLO BETA-LACTAMASE SUPERFAMILY LIPOPROTEIN"/>
    <property type="match status" value="1"/>
</dbReference>
<feature type="domain" description="Metallo-beta-lactamase" evidence="1">
    <location>
        <begin position="51"/>
        <end position="239"/>
    </location>
</feature>
<name>A0ABT1S0X1_9FIRM</name>
<dbReference type="InterPro" id="IPR050855">
    <property type="entry name" value="NDM-1-like"/>
</dbReference>
<evidence type="ECO:0000313" key="2">
    <source>
        <dbReference type="EMBL" id="MCQ4840578.1"/>
    </source>
</evidence>
<accession>A0ABT1S0X1</accession>
<keyword evidence="3" id="KW-1185">Reference proteome</keyword>
<dbReference type="InterPro" id="IPR036866">
    <property type="entry name" value="RibonucZ/Hydroxyglut_hydro"/>
</dbReference>
<proteinExistence type="predicted"/>
<dbReference type="SUPFAM" id="SSF56281">
    <property type="entry name" value="Metallo-hydrolase/oxidoreductase"/>
    <property type="match status" value="1"/>
</dbReference>
<evidence type="ECO:0000259" key="1">
    <source>
        <dbReference type="SMART" id="SM00849"/>
    </source>
</evidence>
<sequence>MKWKRNMEPVDFSSLHGILLEDSDGNIQPMDQPYFKAEKIASGTWQVLSDGDYTYVLEGEDELICIDGGCGAGNIRAFCQSLSDKPLYRLLNTHNHFDHTASNYLFDAVYMSEKCYKERCRPFADFAGIEFPDDYPVVFLKDGDVVNLKGRELEVYQVEEHCMGSLQFLDRKNRILFCGDELNGNFFDSRISVEYSFRNVQRWLSFRDSYDLLCAGNGIHDASYVERYYDTLKYILEGHQDEGEEYYKPYEDRIPNVTSKDGKPVRARRSPNMEFVADGLREKGMEKHLDVTDGCGCFCFLRKLTPDGQFDRQLERNDCRVCYYLNRIWDKN</sequence>